<feature type="chain" id="PRO_5043986057" description="DUF3352 domain-containing protein" evidence="1">
    <location>
        <begin position="34"/>
        <end position="527"/>
    </location>
</feature>
<reference evidence="2" key="1">
    <citation type="submission" date="2022-12" db="EMBL/GenBank/DDBJ databases">
        <title>Paraconexibacter alkalitolerans sp. nov. and Baekduia alba sp. nov., isolated from soil and emended description of the genera Paraconexibacter (Chun et al., 2020) and Baekduia (An et al., 2020).</title>
        <authorList>
            <person name="Vieira S."/>
            <person name="Huber K.J."/>
            <person name="Geppert A."/>
            <person name="Wolf J."/>
            <person name="Neumann-Schaal M."/>
            <person name="Muesken M."/>
            <person name="Overmann J."/>
        </authorList>
    </citation>
    <scope>NUCLEOTIDE SEQUENCE</scope>
    <source>
        <strain evidence="2">AEG42_29</strain>
    </source>
</reference>
<dbReference type="Pfam" id="PF11832">
    <property type="entry name" value="DUF3352"/>
    <property type="match status" value="1"/>
</dbReference>
<sequence>MPTRTTTRRPSSRRARRLAAGALLAVALPIAGCGGGDSSSGGGKGDADPSAIVPATSAFYGEVTVKPTGSLKASVETLAKKIAKTDDPGAKIVELLDSVLKEDDVNYKDDVAPWLGDRVGVAITGLANPSSPDFAIVIGATDPDKGVKALKNGDNSLEDRKYKDVTYSFDKDDNAAALATDGTVVIATERAIKGVIDVKKGAASLAKSAKLKQARSSVSAGGLGFFYVDPVAVIDLASAASAMLGSQAGALKSLLGGGKSTALGAALLTTPNAIRLETAVNGAQTAGAANDAAETVAALPDGSVLAAGFGNIGDAASSGITALGAVGGIYTSLLSQFKTITGLDLQEDVLSWMGKGGLFLRASGLTDIGGALVVDTSSPQKSARFIRSLEQLADGFGSTFGLTTRPFSGGGAKGVQLAIPGFPFPVIVATGSGKFVVAVGEGSVAEALKPTAALGDSAQFKATATQLGAPPALYVDVKTIVEFLGLAVGSDPTFAVAKPYLDAFSALAAGSKKSGSSSKASVVVGVK</sequence>
<dbReference type="KEGG" id="parq:DSM112329_02153"/>
<evidence type="ECO:0008006" key="3">
    <source>
        <dbReference type="Google" id="ProtNLM"/>
    </source>
</evidence>
<feature type="signal peptide" evidence="1">
    <location>
        <begin position="1"/>
        <end position="33"/>
    </location>
</feature>
<keyword evidence="1" id="KW-0732">Signal</keyword>
<name>A0AAU7AUH9_9ACTN</name>
<accession>A0AAU7AUH9</accession>
<dbReference type="InterPro" id="IPR021787">
    <property type="entry name" value="DUF3352"/>
</dbReference>
<evidence type="ECO:0000313" key="2">
    <source>
        <dbReference type="EMBL" id="XAY05304.1"/>
    </source>
</evidence>
<organism evidence="2">
    <name type="scientific">Paraconexibacter sp. AEG42_29</name>
    <dbReference type="NCBI Taxonomy" id="2997339"/>
    <lineage>
        <taxon>Bacteria</taxon>
        <taxon>Bacillati</taxon>
        <taxon>Actinomycetota</taxon>
        <taxon>Thermoleophilia</taxon>
        <taxon>Solirubrobacterales</taxon>
        <taxon>Paraconexibacteraceae</taxon>
        <taxon>Paraconexibacter</taxon>
    </lineage>
</organism>
<evidence type="ECO:0000256" key="1">
    <source>
        <dbReference type="SAM" id="SignalP"/>
    </source>
</evidence>
<dbReference type="RefSeq" id="WP_354701816.1">
    <property type="nucleotide sequence ID" value="NZ_CP114014.1"/>
</dbReference>
<protein>
    <recommendedName>
        <fullName evidence="3">DUF3352 domain-containing protein</fullName>
    </recommendedName>
</protein>
<dbReference type="AlphaFoldDB" id="A0AAU7AUH9"/>
<dbReference type="EMBL" id="CP114014">
    <property type="protein sequence ID" value="XAY05304.1"/>
    <property type="molecule type" value="Genomic_DNA"/>
</dbReference>
<gene>
    <name evidence="2" type="ORF">DSM112329_02153</name>
</gene>
<proteinExistence type="predicted"/>